<dbReference type="SUPFAM" id="SSF52113">
    <property type="entry name" value="BRCT domain"/>
    <property type="match status" value="1"/>
</dbReference>
<evidence type="ECO:0000313" key="1">
    <source>
        <dbReference type="Proteomes" id="UP000695007"/>
    </source>
</evidence>
<dbReference type="AlphaFoldDB" id="A0AAJ6YKI0"/>
<dbReference type="GeneID" id="105363709"/>
<dbReference type="RefSeq" id="XP_011499762.1">
    <property type="nucleotide sequence ID" value="XM_011501460.1"/>
</dbReference>
<evidence type="ECO:0000313" key="2">
    <source>
        <dbReference type="RefSeq" id="XP_011499762.1"/>
    </source>
</evidence>
<protein>
    <submittedName>
        <fullName evidence="2">Uncharacterized protein LOC105363709</fullName>
    </submittedName>
</protein>
<dbReference type="InterPro" id="IPR036420">
    <property type="entry name" value="BRCT_dom_sf"/>
</dbReference>
<dbReference type="Proteomes" id="UP000695007">
    <property type="component" value="Unplaced"/>
</dbReference>
<keyword evidence="1" id="KW-1185">Reference proteome</keyword>
<dbReference type="KEGG" id="csol:105363709"/>
<name>A0AAJ6YKI0_9HYME</name>
<sequence>MSESNSTSFFERHKFIFNNFQFKFKGLSTETEKLYIKLVKDLGAEVSNNATYILTDELNFSKNDQKVFTDLYNITYIIDSIQAGEPLDISLYRFKCSDNLEVDDNESINVINDIKTGRKMKLVVEKDTDVEMNDKASNVLITDKFVDNNQEAKRRRSDSDDFMSYTFENENINPTKTNVEVNNAKHTNHLDDSDSSISEIFNNSEEEEKQHNNDKKWWQQQQFSDDEICTIRSCSYQPDRHEKHDVPRRIMSMTEKKILLKYIIMTNSISEAKGRKIFNLMHDARYLVHRTVETLRNCLRRTILPNITSFGLPPHILNKFLELNKNNIEE</sequence>
<reference evidence="2" key="1">
    <citation type="submission" date="2025-08" db="UniProtKB">
        <authorList>
            <consortium name="RefSeq"/>
        </authorList>
    </citation>
    <scope>IDENTIFICATION</scope>
</reference>
<accession>A0AAJ6YKI0</accession>
<gene>
    <name evidence="2" type="primary">LOC105363709</name>
</gene>
<proteinExistence type="predicted"/>
<organism evidence="1 2">
    <name type="scientific">Ceratosolen solmsi marchali</name>
    <dbReference type="NCBI Taxonomy" id="326594"/>
    <lineage>
        <taxon>Eukaryota</taxon>
        <taxon>Metazoa</taxon>
        <taxon>Ecdysozoa</taxon>
        <taxon>Arthropoda</taxon>
        <taxon>Hexapoda</taxon>
        <taxon>Insecta</taxon>
        <taxon>Pterygota</taxon>
        <taxon>Neoptera</taxon>
        <taxon>Endopterygota</taxon>
        <taxon>Hymenoptera</taxon>
        <taxon>Apocrita</taxon>
        <taxon>Proctotrupomorpha</taxon>
        <taxon>Chalcidoidea</taxon>
        <taxon>Agaonidae</taxon>
        <taxon>Agaoninae</taxon>
        <taxon>Ceratosolen</taxon>
    </lineage>
</organism>